<dbReference type="EMBL" id="DSRU01000318">
    <property type="protein sequence ID" value="HFN00335.1"/>
    <property type="molecule type" value="Genomic_DNA"/>
</dbReference>
<dbReference type="PANTHER" id="PTHR21666:SF293">
    <property type="entry name" value="SLL1488 PROTEIN"/>
    <property type="match status" value="1"/>
</dbReference>
<dbReference type="Gene3D" id="2.70.70.10">
    <property type="entry name" value="Glucose Permease (Domain IIA)"/>
    <property type="match status" value="1"/>
</dbReference>
<dbReference type="InterPro" id="IPR011055">
    <property type="entry name" value="Dup_hybrid_motif"/>
</dbReference>
<dbReference type="CDD" id="cd12797">
    <property type="entry name" value="M23_peptidase"/>
    <property type="match status" value="1"/>
</dbReference>
<evidence type="ECO:0000313" key="3">
    <source>
        <dbReference type="EMBL" id="HFN00335.1"/>
    </source>
</evidence>
<protein>
    <submittedName>
        <fullName evidence="3">M23 family metallopeptidase</fullName>
    </submittedName>
</protein>
<proteinExistence type="predicted"/>
<keyword evidence="1" id="KW-0812">Transmembrane</keyword>
<keyword evidence="1" id="KW-0472">Membrane</keyword>
<feature type="domain" description="M23ase beta-sheet core" evidence="2">
    <location>
        <begin position="86"/>
        <end position="196"/>
    </location>
</feature>
<dbReference type="InterPro" id="IPR016047">
    <property type="entry name" value="M23ase_b-sheet_dom"/>
</dbReference>
<organism evidence="3">
    <name type="scientific">Oscillatoriales cyanobacterium SpSt-418</name>
    <dbReference type="NCBI Taxonomy" id="2282169"/>
    <lineage>
        <taxon>Bacteria</taxon>
        <taxon>Bacillati</taxon>
        <taxon>Cyanobacteriota</taxon>
        <taxon>Cyanophyceae</taxon>
        <taxon>Oscillatoriophycideae</taxon>
        <taxon>Oscillatoriales</taxon>
    </lineage>
</organism>
<dbReference type="SUPFAM" id="SSF51261">
    <property type="entry name" value="Duplicated hybrid motif"/>
    <property type="match status" value="1"/>
</dbReference>
<feature type="transmembrane region" description="Helical" evidence="1">
    <location>
        <begin position="20"/>
        <end position="38"/>
    </location>
</feature>
<dbReference type="AlphaFoldDB" id="A0A7C3PHU4"/>
<dbReference type="Pfam" id="PF01551">
    <property type="entry name" value="Peptidase_M23"/>
    <property type="match status" value="1"/>
</dbReference>
<keyword evidence="1" id="KW-1133">Transmembrane helix</keyword>
<dbReference type="InterPro" id="IPR050570">
    <property type="entry name" value="Cell_wall_metabolism_enzyme"/>
</dbReference>
<dbReference type="GO" id="GO:0004222">
    <property type="term" value="F:metalloendopeptidase activity"/>
    <property type="evidence" value="ECO:0007669"/>
    <property type="project" value="TreeGrafter"/>
</dbReference>
<evidence type="ECO:0000259" key="2">
    <source>
        <dbReference type="Pfam" id="PF01551"/>
    </source>
</evidence>
<name>A0A7C3PHU4_9CYAN</name>
<gene>
    <name evidence="3" type="ORF">ENR64_21830</name>
</gene>
<accession>A0A7C3PHU4</accession>
<sequence length="218" mass="23979">MPQLQSHQIRWNRFRPVRILLMIGVGLLTAIAFAAYHSPTVASEAGTKVAMGAGWRGASFPVENFVAYTSPFGYRQSPDGSTKQEFHRGLDMAAPQGSYIRNWWTGRVVEVSDNTACGTSVTIQSGEWQHTYCHMEGRVETSSGQRYMIDRSGGVQIFEGQAVPAGSRIGRVGMTGRTTGPHLHWGLKYSGQWVDPALVLRAMYAEQKSNGSVSVRPE</sequence>
<evidence type="ECO:0000256" key="1">
    <source>
        <dbReference type="SAM" id="Phobius"/>
    </source>
</evidence>
<comment type="caution">
    <text evidence="3">The sequence shown here is derived from an EMBL/GenBank/DDBJ whole genome shotgun (WGS) entry which is preliminary data.</text>
</comment>
<reference evidence="3" key="1">
    <citation type="journal article" date="2020" name="mSystems">
        <title>Genome- and Community-Level Interaction Insights into Carbon Utilization and Element Cycling Functions of Hydrothermarchaeota in Hydrothermal Sediment.</title>
        <authorList>
            <person name="Zhou Z."/>
            <person name="Liu Y."/>
            <person name="Xu W."/>
            <person name="Pan J."/>
            <person name="Luo Z.H."/>
            <person name="Li M."/>
        </authorList>
    </citation>
    <scope>NUCLEOTIDE SEQUENCE [LARGE SCALE GENOMIC DNA]</scope>
    <source>
        <strain evidence="3">SpSt-418</strain>
    </source>
</reference>
<dbReference type="PANTHER" id="PTHR21666">
    <property type="entry name" value="PEPTIDASE-RELATED"/>
    <property type="match status" value="1"/>
</dbReference>